<dbReference type="RefSeq" id="WP_377142400.1">
    <property type="nucleotide sequence ID" value="NZ_JBHTIA010000007.1"/>
</dbReference>
<feature type="active site" evidence="4">
    <location>
        <position position="49"/>
    </location>
</feature>
<dbReference type="PANTHER" id="PTHR42872:SF3">
    <property type="entry name" value="PROTEIN-GLUTAMATE METHYLESTERASE_PROTEIN-GLUTAMINE GLUTAMINASE 1"/>
    <property type="match status" value="1"/>
</dbReference>
<evidence type="ECO:0000256" key="3">
    <source>
        <dbReference type="ARBA" id="ARBA00048267"/>
    </source>
</evidence>
<dbReference type="PANTHER" id="PTHR42872">
    <property type="entry name" value="PROTEIN-GLUTAMATE METHYLESTERASE/PROTEIN-GLUTAMINE GLUTAMINASE"/>
    <property type="match status" value="1"/>
</dbReference>
<gene>
    <name evidence="6" type="ORF">ACFQZI_10835</name>
</gene>
<name>A0ABW2ZGN8_9SPHI</name>
<evidence type="ECO:0000259" key="5">
    <source>
        <dbReference type="PROSITE" id="PS50122"/>
    </source>
</evidence>
<dbReference type="Proteomes" id="UP001597073">
    <property type="component" value="Unassembled WGS sequence"/>
</dbReference>
<feature type="active site" evidence="4">
    <location>
        <position position="142"/>
    </location>
</feature>
<comment type="caution">
    <text evidence="6">The sequence shown here is derived from an EMBL/GenBank/DDBJ whole genome shotgun (WGS) entry which is preliminary data.</text>
</comment>
<dbReference type="EC" id="3.1.1.61" evidence="2"/>
<dbReference type="CDD" id="cd16433">
    <property type="entry name" value="CheB"/>
    <property type="match status" value="1"/>
</dbReference>
<keyword evidence="1 4" id="KW-0378">Hydrolase</keyword>
<dbReference type="PROSITE" id="PS50122">
    <property type="entry name" value="CHEB"/>
    <property type="match status" value="1"/>
</dbReference>
<dbReference type="Gene3D" id="3.40.50.180">
    <property type="entry name" value="Methylesterase CheB, C-terminal domain"/>
    <property type="match status" value="1"/>
</dbReference>
<feature type="domain" description="CheB-type methylesterase" evidence="5">
    <location>
        <begin position="10"/>
        <end position="195"/>
    </location>
</feature>
<accession>A0ABW2ZGN8</accession>
<evidence type="ECO:0000256" key="2">
    <source>
        <dbReference type="ARBA" id="ARBA00039140"/>
    </source>
</evidence>
<keyword evidence="7" id="KW-1185">Reference proteome</keyword>
<feature type="active site" evidence="4">
    <location>
        <position position="22"/>
    </location>
</feature>
<proteinExistence type="predicted"/>
<keyword evidence="4" id="KW-0145">Chemotaxis</keyword>
<reference evidence="7" key="1">
    <citation type="journal article" date="2019" name="Int. J. Syst. Evol. Microbiol.">
        <title>The Global Catalogue of Microorganisms (GCM) 10K type strain sequencing project: providing services to taxonomists for standard genome sequencing and annotation.</title>
        <authorList>
            <consortium name="The Broad Institute Genomics Platform"/>
            <consortium name="The Broad Institute Genome Sequencing Center for Infectious Disease"/>
            <person name="Wu L."/>
            <person name="Ma J."/>
        </authorList>
    </citation>
    <scope>NUCLEOTIDE SEQUENCE [LARGE SCALE GENOMIC DNA]</scope>
    <source>
        <strain evidence="7">CCUG 60742</strain>
    </source>
</reference>
<evidence type="ECO:0000313" key="6">
    <source>
        <dbReference type="EMBL" id="MFD0765348.1"/>
    </source>
</evidence>
<evidence type="ECO:0000256" key="1">
    <source>
        <dbReference type="ARBA" id="ARBA00022801"/>
    </source>
</evidence>
<dbReference type="SUPFAM" id="SSF52738">
    <property type="entry name" value="Methylesterase CheB, C-terminal domain"/>
    <property type="match status" value="1"/>
</dbReference>
<dbReference type="InterPro" id="IPR035909">
    <property type="entry name" value="CheB_C"/>
</dbReference>
<evidence type="ECO:0000313" key="7">
    <source>
        <dbReference type="Proteomes" id="UP001597073"/>
    </source>
</evidence>
<dbReference type="InterPro" id="IPR000673">
    <property type="entry name" value="Sig_transdc_resp-reg_Me-estase"/>
</dbReference>
<dbReference type="EMBL" id="JBHTIA010000007">
    <property type="protein sequence ID" value="MFD0765348.1"/>
    <property type="molecule type" value="Genomic_DNA"/>
</dbReference>
<sequence length="195" mass="21900">MALDDNIRQRWAQSKILVLGGSAGSFKLLFKLVKILPPNFDKTVIIVIHRKKNFFSEIEKLFAENSRMLLREISDKEPIQGNTIYIAPANYHTLVENEGFFSLDVSEPVWYSKPSIDVTFESVADVYKERVTAVLFSGANQDGAGGLLKLRLNGALTIAQNPQEAEMAEMPQAAIDIHAAEYILRANEIFELLEE</sequence>
<comment type="catalytic activity">
    <reaction evidence="3">
        <text>[protein]-L-glutamate 5-O-methyl ester + H2O = L-glutamyl-[protein] + methanol + H(+)</text>
        <dbReference type="Rhea" id="RHEA:23236"/>
        <dbReference type="Rhea" id="RHEA-COMP:10208"/>
        <dbReference type="Rhea" id="RHEA-COMP:10311"/>
        <dbReference type="ChEBI" id="CHEBI:15377"/>
        <dbReference type="ChEBI" id="CHEBI:15378"/>
        <dbReference type="ChEBI" id="CHEBI:17790"/>
        <dbReference type="ChEBI" id="CHEBI:29973"/>
        <dbReference type="ChEBI" id="CHEBI:82795"/>
        <dbReference type="EC" id="3.1.1.61"/>
    </reaction>
</comment>
<dbReference type="Pfam" id="PF01339">
    <property type="entry name" value="CheB_methylest"/>
    <property type="match status" value="1"/>
</dbReference>
<protein>
    <recommendedName>
        <fullName evidence="2">protein-glutamate methylesterase</fullName>
        <ecNumber evidence="2">3.1.1.61</ecNumber>
    </recommendedName>
</protein>
<evidence type="ECO:0000256" key="4">
    <source>
        <dbReference type="PROSITE-ProRule" id="PRU00050"/>
    </source>
</evidence>
<organism evidence="6 7">
    <name type="scientific">Mucilaginibacter lutimaris</name>
    <dbReference type="NCBI Taxonomy" id="931629"/>
    <lineage>
        <taxon>Bacteria</taxon>
        <taxon>Pseudomonadati</taxon>
        <taxon>Bacteroidota</taxon>
        <taxon>Sphingobacteriia</taxon>
        <taxon>Sphingobacteriales</taxon>
        <taxon>Sphingobacteriaceae</taxon>
        <taxon>Mucilaginibacter</taxon>
    </lineage>
</organism>